<dbReference type="Proteomes" id="UP000887574">
    <property type="component" value="Unplaced"/>
</dbReference>
<evidence type="ECO:0000313" key="1">
    <source>
        <dbReference type="Proteomes" id="UP000887574"/>
    </source>
</evidence>
<accession>A0A915EJ58</accession>
<reference evidence="2" key="1">
    <citation type="submission" date="2022-11" db="UniProtKB">
        <authorList>
            <consortium name="WormBaseParasite"/>
        </authorList>
    </citation>
    <scope>IDENTIFICATION</scope>
</reference>
<evidence type="ECO:0000313" key="2">
    <source>
        <dbReference type="WBParaSite" id="jg6875"/>
    </source>
</evidence>
<protein>
    <submittedName>
        <fullName evidence="2">Uncharacterized protein</fullName>
    </submittedName>
</protein>
<keyword evidence="1" id="KW-1185">Reference proteome</keyword>
<dbReference type="AlphaFoldDB" id="A0A915EJ58"/>
<sequence>MSSDSENEEVVSFLSKERIEEEGTSPSGKILFWSNGYSYVFERESQKIANTSYLTRLILLAEESLTEVKSYNFKLRKKKLSVMQHEDNPEEAFRLVRPNQRQSEQTIYALVQEWEENLAETAQNGEQLMKFLRSVQEALWYAKVFHPDLDDLEESDESNLDLEKLMFLLLGRFH</sequence>
<organism evidence="1 2">
    <name type="scientific">Ditylenchus dipsaci</name>
    <dbReference type="NCBI Taxonomy" id="166011"/>
    <lineage>
        <taxon>Eukaryota</taxon>
        <taxon>Metazoa</taxon>
        <taxon>Ecdysozoa</taxon>
        <taxon>Nematoda</taxon>
        <taxon>Chromadorea</taxon>
        <taxon>Rhabditida</taxon>
        <taxon>Tylenchina</taxon>
        <taxon>Tylenchomorpha</taxon>
        <taxon>Sphaerularioidea</taxon>
        <taxon>Anguinidae</taxon>
        <taxon>Anguininae</taxon>
        <taxon>Ditylenchus</taxon>
    </lineage>
</organism>
<dbReference type="WBParaSite" id="jg6875">
    <property type="protein sequence ID" value="jg6875"/>
    <property type="gene ID" value="jg6875"/>
</dbReference>
<name>A0A915EJ58_9BILA</name>
<proteinExistence type="predicted"/>